<feature type="transmembrane region" description="Helical" evidence="8">
    <location>
        <begin position="49"/>
        <end position="70"/>
    </location>
</feature>
<dbReference type="PANTHER" id="PTHR23505">
    <property type="entry name" value="SPINSTER"/>
    <property type="match status" value="1"/>
</dbReference>
<evidence type="ECO:0000256" key="2">
    <source>
        <dbReference type="ARBA" id="ARBA00022448"/>
    </source>
</evidence>
<comment type="similarity">
    <text evidence="6">Belongs to the major facilitator superfamily. Spinster (TC 2.A.1.49) family.</text>
</comment>
<dbReference type="InterPro" id="IPR036259">
    <property type="entry name" value="MFS_trans_sf"/>
</dbReference>
<dbReference type="Gene3D" id="1.20.1250.20">
    <property type="entry name" value="MFS general substrate transporter like domains"/>
    <property type="match status" value="1"/>
</dbReference>
<dbReference type="PANTHER" id="PTHR23505:SF79">
    <property type="entry name" value="PROTEIN SPINSTER"/>
    <property type="match status" value="1"/>
</dbReference>
<dbReference type="SMART" id="SM00316">
    <property type="entry name" value="S1"/>
    <property type="match status" value="1"/>
</dbReference>
<comment type="caution">
    <text evidence="11">The sequence shown here is derived from an EMBL/GenBank/DDBJ whole genome shotgun (WGS) entry which is preliminary data.</text>
</comment>
<dbReference type="Gene3D" id="2.40.50.140">
    <property type="entry name" value="Nucleic acid-binding proteins"/>
    <property type="match status" value="2"/>
</dbReference>
<dbReference type="Proteomes" id="UP000037460">
    <property type="component" value="Unassembled WGS sequence"/>
</dbReference>
<dbReference type="Pfam" id="PF07690">
    <property type="entry name" value="MFS_1"/>
    <property type="match status" value="1"/>
</dbReference>
<protein>
    <submittedName>
        <fullName evidence="11">Beta-ig-h3 fasciclin</fullName>
    </submittedName>
</protein>
<keyword evidence="2" id="KW-0813">Transport</keyword>
<feature type="non-terminal residue" evidence="11">
    <location>
        <position position="770"/>
    </location>
</feature>
<dbReference type="Pfam" id="PF00575">
    <property type="entry name" value="S1"/>
    <property type="match status" value="2"/>
</dbReference>
<dbReference type="PROSITE" id="PS50213">
    <property type="entry name" value="FAS1"/>
    <property type="match status" value="1"/>
</dbReference>
<feature type="region of interest" description="Disordered" evidence="7">
    <location>
        <begin position="236"/>
        <end position="286"/>
    </location>
</feature>
<dbReference type="InterPro" id="IPR012340">
    <property type="entry name" value="NA-bd_OB-fold"/>
</dbReference>
<feature type="transmembrane region" description="Helical" evidence="8">
    <location>
        <begin position="181"/>
        <end position="201"/>
    </location>
</feature>
<evidence type="ECO:0000256" key="4">
    <source>
        <dbReference type="ARBA" id="ARBA00022989"/>
    </source>
</evidence>
<feature type="transmembrane region" description="Helical" evidence="8">
    <location>
        <begin position="375"/>
        <end position="397"/>
    </location>
</feature>
<dbReference type="Pfam" id="PF02469">
    <property type="entry name" value="Fasciclin"/>
    <property type="match status" value="1"/>
</dbReference>
<dbReference type="SMART" id="SM00554">
    <property type="entry name" value="FAS1"/>
    <property type="match status" value="1"/>
</dbReference>
<dbReference type="InterPro" id="IPR003029">
    <property type="entry name" value="S1_domain"/>
</dbReference>
<dbReference type="InterPro" id="IPR011701">
    <property type="entry name" value="MFS"/>
</dbReference>
<feature type="transmembrane region" description="Helical" evidence="8">
    <location>
        <begin position="82"/>
        <end position="103"/>
    </location>
</feature>
<evidence type="ECO:0000256" key="8">
    <source>
        <dbReference type="SAM" id="Phobius"/>
    </source>
</evidence>
<dbReference type="SUPFAM" id="SSF50249">
    <property type="entry name" value="Nucleic acid-binding proteins"/>
    <property type="match status" value="2"/>
</dbReference>
<comment type="subcellular location">
    <subcellularLocation>
        <location evidence="1">Membrane</location>
        <topology evidence="1">Multi-pass membrane protein</topology>
    </subcellularLocation>
</comment>
<evidence type="ECO:0000256" key="3">
    <source>
        <dbReference type="ARBA" id="ARBA00022692"/>
    </source>
</evidence>
<accession>A0A0M0JJJ0</accession>
<organism evidence="11 12">
    <name type="scientific">Chrysochromulina tobinii</name>
    <dbReference type="NCBI Taxonomy" id="1460289"/>
    <lineage>
        <taxon>Eukaryota</taxon>
        <taxon>Haptista</taxon>
        <taxon>Haptophyta</taxon>
        <taxon>Prymnesiophyceae</taxon>
        <taxon>Prymnesiales</taxon>
        <taxon>Chrysochromulinaceae</taxon>
        <taxon>Chrysochromulina</taxon>
    </lineage>
</organism>
<dbReference type="GO" id="GO:0016020">
    <property type="term" value="C:membrane"/>
    <property type="evidence" value="ECO:0007669"/>
    <property type="project" value="UniProtKB-SubCell"/>
</dbReference>
<proteinExistence type="inferred from homology"/>
<dbReference type="InterPro" id="IPR036378">
    <property type="entry name" value="FAS1_dom_sf"/>
</dbReference>
<sequence>MPLQGGHVLVMLTVINLVNFMDRGITPGAPGEFATFVNMSMGVPMEGTAVWTGAIFSSFVFFYSIASVTYGHLINSQPAFRLLSFGLCVWVYALVGSGLAYFLRPWTPFAFYWYLLHRALSGVGEAAFQCIVPPYIEDIAPPGSKALWLGCFYTAIPCGTAFGFVYGSLLAPGPPESIGWGWAYLFEAIAMAPCAILVAWLPKPDEISRRRAVVVGARTRLLGEVSSVGPSVTRHRVHADGAVSTDSSLTSSPVESPYESPYESQSRVPLPAEPLPAPHAAASHKPHAALGGDAVDEASLGGGVCASSGHECSCLGGTYGEHTVLYQLGWLLTTPVYVLLVLGYAAQTATVMGISTFGPNFVIALGLFEKESTGALAFGACAALGGALGTPLGGLLADWNARSSLARSSAAEGGALTPQRARLLEMRALIGTITMLITIAGVSMVGAGLVLYTGRQVGAFLGLITLGVAGTSRIVTVATLATASAFQIGMPMGVPRTPVVCRSAELQMADIVDTAVGAGSFKTLAAALGAAGLVDTMKSPGPFTVFAPTDAAFAKLPAGTVEELIKPENKAKLTGILTYHVVSGKVMASTVVTMDGKKVPTVNGAEVTIKVGKEGVMVDAAMVTTTDIECDNGVIHVIDSVIMPSEKKAGKKGKENKTPLEDLVVGAEVVGKIKSVMSYGAFVDIGASTDGLLHVSEISNEFIKDATEKLTAGDSITCKVFITGKVNSITEFGAFITIKEGVDGLVHISQIQDGGVKSVGDVLTVGQEVQ</sequence>
<evidence type="ECO:0000256" key="7">
    <source>
        <dbReference type="SAM" id="MobiDB-lite"/>
    </source>
</evidence>
<dbReference type="AlphaFoldDB" id="A0A0M0JJJ0"/>
<keyword evidence="5 8" id="KW-0472">Membrane</keyword>
<keyword evidence="4 8" id="KW-1133">Transmembrane helix</keyword>
<evidence type="ECO:0000256" key="6">
    <source>
        <dbReference type="ARBA" id="ARBA00024338"/>
    </source>
</evidence>
<reference evidence="12" key="1">
    <citation type="journal article" date="2015" name="PLoS Genet.">
        <title>Genome Sequence and Transcriptome Analyses of Chrysochromulina tobin: Metabolic Tools for Enhanced Algal Fitness in the Prominent Order Prymnesiales (Haptophyceae).</title>
        <authorList>
            <person name="Hovde B.T."/>
            <person name="Deodato C.R."/>
            <person name="Hunsperger H.M."/>
            <person name="Ryken S.A."/>
            <person name="Yost W."/>
            <person name="Jha R.K."/>
            <person name="Patterson J."/>
            <person name="Monnat R.J. Jr."/>
            <person name="Barlow S.B."/>
            <person name="Starkenburg S.R."/>
            <person name="Cattolico R.A."/>
        </authorList>
    </citation>
    <scope>NUCLEOTIDE SEQUENCE</scope>
    <source>
        <strain evidence="12">CCMP291</strain>
    </source>
</reference>
<feature type="transmembrane region" description="Helical" evidence="8">
    <location>
        <begin position="115"/>
        <end position="135"/>
    </location>
</feature>
<dbReference type="EMBL" id="JWZX01002805">
    <property type="protein sequence ID" value="KOO26766.1"/>
    <property type="molecule type" value="Genomic_DNA"/>
</dbReference>
<evidence type="ECO:0000259" key="9">
    <source>
        <dbReference type="PROSITE" id="PS50126"/>
    </source>
</evidence>
<evidence type="ECO:0000313" key="12">
    <source>
        <dbReference type="Proteomes" id="UP000037460"/>
    </source>
</evidence>
<evidence type="ECO:0000256" key="1">
    <source>
        <dbReference type="ARBA" id="ARBA00004141"/>
    </source>
</evidence>
<feature type="transmembrane region" description="Helical" evidence="8">
    <location>
        <begin position="458"/>
        <end position="486"/>
    </location>
</feature>
<feature type="domain" description="S1 motif" evidence="9">
    <location>
        <begin position="666"/>
        <end position="720"/>
    </location>
</feature>
<dbReference type="PROSITE" id="PS50126">
    <property type="entry name" value="S1"/>
    <property type="match status" value="2"/>
</dbReference>
<keyword evidence="3 8" id="KW-0812">Transmembrane</keyword>
<feature type="transmembrane region" description="Helical" evidence="8">
    <location>
        <begin position="147"/>
        <end position="169"/>
    </location>
</feature>
<dbReference type="FunFam" id="2.30.180.10:FF:000019">
    <property type="entry name" value="Cell surface lipoprotein"/>
    <property type="match status" value="1"/>
</dbReference>
<evidence type="ECO:0000313" key="11">
    <source>
        <dbReference type="EMBL" id="KOO26766.1"/>
    </source>
</evidence>
<dbReference type="InterPro" id="IPR044770">
    <property type="entry name" value="MFS_spinster-like"/>
</dbReference>
<dbReference type="SUPFAM" id="SSF82153">
    <property type="entry name" value="FAS1 domain"/>
    <property type="match status" value="1"/>
</dbReference>
<feature type="domain" description="S1 motif" evidence="9">
    <location>
        <begin position="719"/>
        <end position="770"/>
    </location>
</feature>
<keyword evidence="12" id="KW-1185">Reference proteome</keyword>
<dbReference type="GO" id="GO:0003676">
    <property type="term" value="F:nucleic acid binding"/>
    <property type="evidence" value="ECO:0007669"/>
    <property type="project" value="InterPro"/>
</dbReference>
<feature type="transmembrane region" description="Helical" evidence="8">
    <location>
        <begin position="428"/>
        <end position="452"/>
    </location>
</feature>
<dbReference type="Gene3D" id="2.30.180.10">
    <property type="entry name" value="FAS1 domain"/>
    <property type="match status" value="1"/>
</dbReference>
<evidence type="ECO:0000256" key="5">
    <source>
        <dbReference type="ARBA" id="ARBA00023136"/>
    </source>
</evidence>
<gene>
    <name evidence="11" type="ORF">Ctob_012670</name>
</gene>
<dbReference type="GO" id="GO:0022857">
    <property type="term" value="F:transmembrane transporter activity"/>
    <property type="evidence" value="ECO:0007669"/>
    <property type="project" value="InterPro"/>
</dbReference>
<dbReference type="InterPro" id="IPR000782">
    <property type="entry name" value="FAS1_domain"/>
</dbReference>
<name>A0A0M0JJJ0_9EUKA</name>
<feature type="domain" description="FAS1" evidence="10">
    <location>
        <begin position="508"/>
        <end position="642"/>
    </location>
</feature>
<evidence type="ECO:0000259" key="10">
    <source>
        <dbReference type="PROSITE" id="PS50213"/>
    </source>
</evidence>
<dbReference type="OrthoDB" id="6770063at2759"/>
<feature type="compositionally biased region" description="Low complexity" evidence="7">
    <location>
        <begin position="251"/>
        <end position="270"/>
    </location>
</feature>
<dbReference type="SUPFAM" id="SSF103473">
    <property type="entry name" value="MFS general substrate transporter"/>
    <property type="match status" value="1"/>
</dbReference>